<evidence type="ECO:0000256" key="3">
    <source>
        <dbReference type="SAM" id="SignalP"/>
    </source>
</evidence>
<dbReference type="HOGENOM" id="CLU_269641_0_0_1"/>
<feature type="compositionally biased region" description="Basic and acidic residues" evidence="1">
    <location>
        <begin position="1202"/>
        <end position="1212"/>
    </location>
</feature>
<feature type="signal peptide" evidence="3">
    <location>
        <begin position="1"/>
        <end position="25"/>
    </location>
</feature>
<dbReference type="OMA" id="HIENSAI"/>
<dbReference type="STRING" id="45351.A7S3J4"/>
<dbReference type="AlphaFoldDB" id="A7S3J4"/>
<feature type="region of interest" description="Disordered" evidence="1">
    <location>
        <begin position="1174"/>
        <end position="1212"/>
    </location>
</feature>
<organism evidence="4 5">
    <name type="scientific">Nematostella vectensis</name>
    <name type="common">Starlet sea anemone</name>
    <dbReference type="NCBI Taxonomy" id="45351"/>
    <lineage>
        <taxon>Eukaryota</taxon>
        <taxon>Metazoa</taxon>
        <taxon>Cnidaria</taxon>
        <taxon>Anthozoa</taxon>
        <taxon>Hexacorallia</taxon>
        <taxon>Actiniaria</taxon>
        <taxon>Edwardsiidae</taxon>
        <taxon>Nematostella</taxon>
    </lineage>
</organism>
<keyword evidence="2" id="KW-0472">Membrane</keyword>
<keyword evidence="3" id="KW-0732">Signal</keyword>
<reference evidence="4 5" key="1">
    <citation type="journal article" date="2007" name="Science">
        <title>Sea anemone genome reveals ancestral eumetazoan gene repertoire and genomic organization.</title>
        <authorList>
            <person name="Putnam N.H."/>
            <person name="Srivastava M."/>
            <person name="Hellsten U."/>
            <person name="Dirks B."/>
            <person name="Chapman J."/>
            <person name="Salamov A."/>
            <person name="Terry A."/>
            <person name="Shapiro H."/>
            <person name="Lindquist E."/>
            <person name="Kapitonov V.V."/>
            <person name="Jurka J."/>
            <person name="Genikhovich G."/>
            <person name="Grigoriev I.V."/>
            <person name="Lucas S.M."/>
            <person name="Steele R.E."/>
            <person name="Finnerty J.R."/>
            <person name="Technau U."/>
            <person name="Martindale M.Q."/>
            <person name="Rokhsar D.S."/>
        </authorList>
    </citation>
    <scope>NUCLEOTIDE SEQUENCE [LARGE SCALE GENOMIC DNA]</scope>
    <source>
        <strain evidence="5">CH2 X CH6</strain>
    </source>
</reference>
<name>A7S3J4_NEMVE</name>
<proteinExistence type="predicted"/>
<feature type="transmembrane region" description="Helical" evidence="2">
    <location>
        <begin position="1042"/>
        <end position="1064"/>
    </location>
</feature>
<accession>A7S3J4</accession>
<sequence>MGLASFFSWLLALLLVFIIGNSAYALRVTVLLDRTNSSSILEEKLRGISHDLSTKKTTWILCFPANGDEKNDLRPGQGFASREWECGGKVTNVSHLSPSNVLVCASHRVRFCSDVTNARRKGILSSSATITLFGGLQDSLGDSDLREMLFDVITHSEKVLFVRHRDAMSLREFLIQGNHQISKDNRKALLRKLLLLGEEEWTSTLIRAVDIQEESGIARKPRGKRDVAAFAVFPNSTSALTNYTVYDTPSPPAPVSSTYVDESTSYPIRTTYPNVSISSETNGTFGIYSTHSATVMETSRGIMVSSSARVMNATLGIIITPSQAVTQSHVGSIRSSVSLSEVPTILPSPVSSVAVQASVSSSVLASVNPSAIASVSSVQESDYPSIQASVPSSAVEKGSSTQTSGLTSLQASESAFIQASVPPSAVASVSSVQAIDYPSIQASVPPFAVASVASVQGSDYPSIQASVPLSAVASVSSVQASDYPSVQASVPPSAVASVSSVQGSDYPSIQASVPPSAVASVSSVQGSDYPSIQASVPPSAVASVSSVQGSDYPSVQASVPPSAVASVSSVQGSDYPSIQASVPPSAVASVSSVQASDYPSVQASVPPSAVATSDYPSIQASVPPSAVASVSSVEGSDYPSIQASVPPSAVASVSSVQGSDYPSVQASVPPSAVASISSVQSSDYPSVQPSLTLSTQASVSRSIHSAPPSVQSSAIFSTQATVSTSEEQSRVYLESTPTISESLSRFSSSYHIGASDFTSTMIRSQSARATKSESYTISSSHEPSLLMSSQAEVSTAMKSKSIMSSIRVSQIPKSSSASVFASTKLIKSSISVERSRKETTLLITRLISTSIVPGVKQTSSKLLVSSHSTPILTSIHRATSTRNVLEPSSIMTSTSILPSTSSWRIPTSSSVTTPTSAPTPTTPVSSQTYEITLEGDCAVVLADDETKKDFRDALKAVLAKALRISPDDIKVGELECGSIKATVTVQNAEERNVTQRLEEAVKNDAIVVESQGRQYKALKVDVVEPHATGVAPTEPSTKGLAFILYVSFGALMGLIFIVGVIVLCHRCRKDKTSGRFTMGQDSEVELKRFAGIPRATYYRVDFYGHAQEIDAVNDLPGDKEYDEAVVPYHQSFRLDDTGGAGQGGDTNQGGFTMGRLPEWDVPKLKSDDIVVASEGEKGAKEKEGGNTAHAYDNPAMSFGDLTDAKDKKENEE</sequence>
<feature type="chain" id="PRO_5002711724" evidence="3">
    <location>
        <begin position="26"/>
        <end position="1212"/>
    </location>
</feature>
<evidence type="ECO:0000256" key="1">
    <source>
        <dbReference type="SAM" id="MobiDB-lite"/>
    </source>
</evidence>
<dbReference type="InParanoid" id="A7S3J4"/>
<evidence type="ECO:0000256" key="2">
    <source>
        <dbReference type="SAM" id="Phobius"/>
    </source>
</evidence>
<dbReference type="GO" id="GO:0009986">
    <property type="term" value="C:cell surface"/>
    <property type="evidence" value="ECO:0000318"/>
    <property type="project" value="GO_Central"/>
</dbReference>
<evidence type="ECO:0000313" key="5">
    <source>
        <dbReference type="Proteomes" id="UP000001593"/>
    </source>
</evidence>
<protein>
    <submittedName>
        <fullName evidence="4">Uncharacterized protein</fullName>
    </submittedName>
</protein>
<feature type="region of interest" description="Disordered" evidence="1">
    <location>
        <begin position="899"/>
        <end position="925"/>
    </location>
</feature>
<feature type="compositionally biased region" description="Basic and acidic residues" evidence="1">
    <location>
        <begin position="1174"/>
        <end position="1184"/>
    </location>
</feature>
<keyword evidence="2" id="KW-1133">Transmembrane helix</keyword>
<keyword evidence="5" id="KW-1185">Reference proteome</keyword>
<evidence type="ECO:0000313" key="4">
    <source>
        <dbReference type="EMBL" id="EDO41782.1"/>
    </source>
</evidence>
<gene>
    <name evidence="4" type="ORF">NEMVEDRAFT_v1g242619</name>
</gene>
<dbReference type="EMBL" id="DS469573">
    <property type="protein sequence ID" value="EDO41782.1"/>
    <property type="molecule type" value="Genomic_DNA"/>
</dbReference>
<dbReference type="Proteomes" id="UP000001593">
    <property type="component" value="Unassembled WGS sequence"/>
</dbReference>
<keyword evidence="2" id="KW-0812">Transmembrane</keyword>